<dbReference type="EMBL" id="CP003199">
    <property type="protein sequence ID" value="AEW45997.1"/>
    <property type="molecule type" value="Genomic_DNA"/>
</dbReference>
<comment type="subunit">
    <text evidence="8">Monomer.</text>
</comment>
<organism evidence="15 16">
    <name type="scientific">Mycoplasma haemocanis (strain Illinois)</name>
    <dbReference type="NCBI Taxonomy" id="1111676"/>
    <lineage>
        <taxon>Bacteria</taxon>
        <taxon>Bacillati</taxon>
        <taxon>Mycoplasmatota</taxon>
        <taxon>Mollicutes</taxon>
        <taxon>Mycoplasmataceae</taxon>
        <taxon>Mycoplasma</taxon>
    </lineage>
</organism>
<gene>
    <name evidence="8 15" type="primary">gpmI</name>
    <name evidence="15" type="ordered locus">MHC_05720</name>
</gene>
<feature type="binding site" evidence="8 12">
    <location>
        <position position="439"/>
    </location>
    <ligand>
        <name>Mn(2+)</name>
        <dbReference type="ChEBI" id="CHEBI:29035"/>
        <label>2</label>
    </ligand>
</feature>
<protein>
    <recommendedName>
        <fullName evidence="8 9">2,3-bisphosphoglycerate-independent phosphoglycerate mutase</fullName>
        <shortName evidence="8">BPG-independent PGAM</shortName>
        <shortName evidence="8">Phosphoglyceromutase</shortName>
        <shortName evidence="8">iPGM</shortName>
        <ecNumber evidence="8 9">5.4.2.12</ecNumber>
    </recommendedName>
</protein>
<feature type="binding site" evidence="8 12">
    <location>
        <position position="438"/>
    </location>
    <ligand>
        <name>Mn(2+)</name>
        <dbReference type="ChEBI" id="CHEBI:29035"/>
        <label>2</label>
    </ligand>
</feature>
<evidence type="ECO:0000256" key="2">
    <source>
        <dbReference type="ARBA" id="ARBA00004798"/>
    </source>
</evidence>
<dbReference type="OrthoDB" id="9800863at2"/>
<dbReference type="UniPathway" id="UPA00109">
    <property type="reaction ID" value="UER00186"/>
</dbReference>
<dbReference type="InterPro" id="IPR011258">
    <property type="entry name" value="BPG-indep_PGM_N"/>
</dbReference>
<dbReference type="Proteomes" id="UP000009135">
    <property type="component" value="Chromosome"/>
</dbReference>
<evidence type="ECO:0000256" key="7">
    <source>
        <dbReference type="ARBA" id="ARBA00023235"/>
    </source>
</evidence>
<evidence type="ECO:0000313" key="15">
    <source>
        <dbReference type="EMBL" id="AEW45997.1"/>
    </source>
</evidence>
<feature type="domain" description="Metalloenzyme" evidence="13">
    <location>
        <begin position="5"/>
        <end position="492"/>
    </location>
</feature>
<evidence type="ECO:0000256" key="4">
    <source>
        <dbReference type="ARBA" id="ARBA00022723"/>
    </source>
</evidence>
<dbReference type="InterPro" id="IPR005995">
    <property type="entry name" value="Pgm_bpd_ind"/>
</dbReference>
<feature type="binding site" evidence="8 12">
    <location>
        <position position="397"/>
    </location>
    <ligand>
        <name>Mn(2+)</name>
        <dbReference type="ChEBI" id="CHEBI:29035"/>
        <label>1</label>
    </ligand>
</feature>
<comment type="cofactor">
    <cofactor evidence="8">
        <name>Mn(2+)</name>
        <dbReference type="ChEBI" id="CHEBI:29035"/>
    </cofactor>
    <text evidence="8">Binds 2 manganese ions per subunit.</text>
</comment>
<evidence type="ECO:0000256" key="5">
    <source>
        <dbReference type="ARBA" id="ARBA00023152"/>
    </source>
</evidence>
<dbReference type="HAMAP" id="MF_01038">
    <property type="entry name" value="GpmI"/>
    <property type="match status" value="1"/>
</dbReference>
<evidence type="ECO:0000256" key="3">
    <source>
        <dbReference type="ARBA" id="ARBA00008819"/>
    </source>
</evidence>
<dbReference type="STRING" id="1111676.MHC_05720"/>
<dbReference type="HOGENOM" id="CLU_026099_2_0_14"/>
<evidence type="ECO:0000256" key="10">
    <source>
        <dbReference type="PIRSR" id="PIRSR001492-1"/>
    </source>
</evidence>
<reference evidence="15 16" key="1">
    <citation type="journal article" date="2012" name="J. Bacteriol.">
        <title>Complete genome sequence of Mycoplasma haemocanis strain Illinois.</title>
        <authorList>
            <person name="do Nascimento N.C."/>
            <person name="Guimaraes A.M."/>
            <person name="Santos A.P."/>
            <person name="Sanmiguel P.J."/>
            <person name="Messick J.B."/>
        </authorList>
    </citation>
    <scope>NUCLEOTIDE SEQUENCE [LARGE SCALE GENOMIC DNA]</scope>
    <source>
        <strain evidence="15 16">Illinois</strain>
    </source>
</reference>
<keyword evidence="4 8" id="KW-0479">Metal-binding</keyword>
<feature type="binding site" evidence="8 12">
    <location>
        <position position="456"/>
    </location>
    <ligand>
        <name>Mn(2+)</name>
        <dbReference type="ChEBI" id="CHEBI:29035"/>
        <label>1</label>
    </ligand>
</feature>
<keyword evidence="7 8" id="KW-0413">Isomerase</keyword>
<evidence type="ECO:0000256" key="1">
    <source>
        <dbReference type="ARBA" id="ARBA00000370"/>
    </source>
</evidence>
<dbReference type="EC" id="5.4.2.12" evidence="8 9"/>
<feature type="binding site" evidence="8 11">
    <location>
        <position position="189"/>
    </location>
    <ligand>
        <name>substrate</name>
    </ligand>
</feature>
<evidence type="ECO:0000256" key="12">
    <source>
        <dbReference type="PIRSR" id="PIRSR001492-3"/>
    </source>
</evidence>
<accession>H6N8M5</accession>
<feature type="active site" description="Phosphoserine intermediate" evidence="8 10">
    <location>
        <position position="62"/>
    </location>
</feature>
<evidence type="ECO:0000259" key="14">
    <source>
        <dbReference type="Pfam" id="PF06415"/>
    </source>
</evidence>
<dbReference type="SUPFAM" id="SSF53649">
    <property type="entry name" value="Alkaline phosphatase-like"/>
    <property type="match status" value="1"/>
</dbReference>
<evidence type="ECO:0000256" key="6">
    <source>
        <dbReference type="ARBA" id="ARBA00023211"/>
    </source>
</evidence>
<dbReference type="Pfam" id="PF01676">
    <property type="entry name" value="Metalloenzyme"/>
    <property type="match status" value="1"/>
</dbReference>
<dbReference type="GO" id="GO:0006007">
    <property type="term" value="P:glucose catabolic process"/>
    <property type="evidence" value="ECO:0007669"/>
    <property type="project" value="InterPro"/>
</dbReference>
<feature type="binding site" evidence="8 11">
    <location>
        <position position="332"/>
    </location>
    <ligand>
        <name>substrate</name>
    </ligand>
</feature>
<dbReference type="CDD" id="cd16010">
    <property type="entry name" value="iPGM"/>
    <property type="match status" value="1"/>
</dbReference>
<dbReference type="GO" id="GO:0030145">
    <property type="term" value="F:manganese ion binding"/>
    <property type="evidence" value="ECO:0007669"/>
    <property type="project" value="UniProtKB-UniRule"/>
</dbReference>
<feature type="binding site" evidence="8 11">
    <location>
        <begin position="257"/>
        <end position="260"/>
    </location>
    <ligand>
        <name>substrate</name>
    </ligand>
</feature>
<dbReference type="KEGG" id="mhe:MHC_05720"/>
<comment type="pathway">
    <text evidence="2 8">Carbohydrate degradation; glycolysis; pyruvate from D-glyceraldehyde 3-phosphate: step 3/5.</text>
</comment>
<dbReference type="InterPro" id="IPR006124">
    <property type="entry name" value="Metalloenzyme"/>
</dbReference>
<comment type="similarity">
    <text evidence="3 8">Belongs to the BPG-independent phosphoglycerate mutase family.</text>
</comment>
<dbReference type="PANTHER" id="PTHR31637:SF0">
    <property type="entry name" value="2,3-BISPHOSPHOGLYCERATE-INDEPENDENT PHOSPHOGLYCERATE MUTASE"/>
    <property type="match status" value="1"/>
</dbReference>
<dbReference type="Gene3D" id="3.40.720.10">
    <property type="entry name" value="Alkaline Phosphatase, subunit A"/>
    <property type="match status" value="1"/>
</dbReference>
<evidence type="ECO:0000256" key="8">
    <source>
        <dbReference type="HAMAP-Rule" id="MF_01038"/>
    </source>
</evidence>
<feature type="binding site" evidence="8 12">
    <location>
        <position position="12"/>
    </location>
    <ligand>
        <name>Mn(2+)</name>
        <dbReference type="ChEBI" id="CHEBI:29035"/>
        <label>2</label>
    </ligand>
</feature>
<dbReference type="SUPFAM" id="SSF64158">
    <property type="entry name" value="2,3-Bisphosphoglycerate-independent phosphoglycerate mutase, substrate-binding domain"/>
    <property type="match status" value="1"/>
</dbReference>
<evidence type="ECO:0000259" key="13">
    <source>
        <dbReference type="Pfam" id="PF01676"/>
    </source>
</evidence>
<dbReference type="GO" id="GO:0005829">
    <property type="term" value="C:cytosol"/>
    <property type="evidence" value="ECO:0007669"/>
    <property type="project" value="TreeGrafter"/>
</dbReference>
<feature type="binding site" evidence="8 11">
    <location>
        <position position="183"/>
    </location>
    <ligand>
        <name>substrate</name>
    </ligand>
</feature>
<dbReference type="Pfam" id="PF06415">
    <property type="entry name" value="iPGM_N"/>
    <property type="match status" value="1"/>
</dbReference>
<keyword evidence="6 8" id="KW-0464">Manganese</keyword>
<feature type="binding site" evidence="8 12">
    <location>
        <position position="62"/>
    </location>
    <ligand>
        <name>Mn(2+)</name>
        <dbReference type="ChEBI" id="CHEBI:29035"/>
        <label>2</label>
    </ligand>
</feature>
<sequence>MNGRPVVLCIMDGWGLTSGSKGNAPFLAKTPVLDFLYKEYPNSTLSASEEAVGLPAGQMGNSEVGHINLGAGRVVYTGLSLINKCIKDGALDSQPAVVEFFDLVRSRGSKLHFLSLISEGGVHSNMNHFLAFADICAKRNQPYVLHAFTDGRDVSPNSAKVDFISIVQKLKDTNGKLGVVSGRYYSMDRDKNWDREEKVFKYLVGLDKSRTFDDVISYIEESYSMGITDEFIEPAICSSSLDSFIGDNDVVVFLNFRPDRARQISHMLVGSKGLYDYVPSLQLNNVSLFALMDYEKINLKNTLFPPFDIKNTLGEFLSKNGISQLRIAETEKYPHVTHFFDGGKTLDYPKMKKILIPSPKVATYDLQPEMSAPKITEALLPELKNFEVVILNFANPDMVGHTGSLDATVKACESVDTQIGKIYEEIKKLGGVLVVIADHGNAEVMITEDGSPHTAHTTNLVPFIVCKKGITLRNDGVLGDIAPTILALLGLKQPVEMTGKVLVTSFP</sequence>
<feature type="domain" description="BPG-independent PGAM N-terminal" evidence="14">
    <location>
        <begin position="82"/>
        <end position="295"/>
    </location>
</feature>
<evidence type="ECO:0000256" key="11">
    <source>
        <dbReference type="PIRSR" id="PIRSR001492-2"/>
    </source>
</evidence>
<feature type="binding site" evidence="8 11">
    <location>
        <position position="123"/>
    </location>
    <ligand>
        <name>substrate</name>
    </ligand>
</feature>
<comment type="catalytic activity">
    <reaction evidence="1 8">
        <text>(2R)-2-phosphoglycerate = (2R)-3-phosphoglycerate</text>
        <dbReference type="Rhea" id="RHEA:15901"/>
        <dbReference type="ChEBI" id="CHEBI:58272"/>
        <dbReference type="ChEBI" id="CHEBI:58289"/>
        <dbReference type="EC" id="5.4.2.12"/>
    </reaction>
</comment>
<dbReference type="Gene3D" id="3.40.1450.10">
    <property type="entry name" value="BPG-independent phosphoglycerate mutase, domain B"/>
    <property type="match status" value="1"/>
</dbReference>
<name>H6N8M5_MYCHN</name>
<feature type="binding site" evidence="8 11">
    <location>
        <begin position="152"/>
        <end position="153"/>
    </location>
    <ligand>
        <name>substrate</name>
    </ligand>
</feature>
<dbReference type="PANTHER" id="PTHR31637">
    <property type="entry name" value="2,3-BISPHOSPHOGLYCERATE-INDEPENDENT PHOSPHOGLYCERATE MUTASE"/>
    <property type="match status" value="1"/>
</dbReference>
<keyword evidence="16" id="KW-1185">Reference proteome</keyword>
<evidence type="ECO:0000256" key="9">
    <source>
        <dbReference type="NCBIfam" id="TIGR01307"/>
    </source>
</evidence>
<dbReference type="GO" id="GO:0006096">
    <property type="term" value="P:glycolytic process"/>
    <property type="evidence" value="ECO:0007669"/>
    <property type="project" value="UniProtKB-UniRule"/>
</dbReference>
<dbReference type="NCBIfam" id="TIGR01307">
    <property type="entry name" value="pgm_bpd_ind"/>
    <property type="match status" value="1"/>
</dbReference>
<dbReference type="PIRSF" id="PIRSF001492">
    <property type="entry name" value="IPGAM"/>
    <property type="match status" value="1"/>
</dbReference>
<dbReference type="InterPro" id="IPR036646">
    <property type="entry name" value="PGAM_B_sf"/>
</dbReference>
<dbReference type="InterPro" id="IPR017850">
    <property type="entry name" value="Alkaline_phosphatase_core_sf"/>
</dbReference>
<proteinExistence type="inferred from homology"/>
<comment type="function">
    <text evidence="8">Catalyzes the interconversion of 2-phosphoglycerate and 3-phosphoglycerate.</text>
</comment>
<dbReference type="GO" id="GO:0004619">
    <property type="term" value="F:phosphoglycerate mutase activity"/>
    <property type="evidence" value="ECO:0007669"/>
    <property type="project" value="UniProtKB-UniRule"/>
</dbReference>
<dbReference type="AlphaFoldDB" id="H6N8M5"/>
<evidence type="ECO:0000313" key="16">
    <source>
        <dbReference type="Proteomes" id="UP000009135"/>
    </source>
</evidence>
<feature type="binding site" evidence="8 12">
    <location>
        <position position="401"/>
    </location>
    <ligand>
        <name>Mn(2+)</name>
        <dbReference type="ChEBI" id="CHEBI:29035"/>
        <label>1</label>
    </ligand>
</feature>
<keyword evidence="5 8" id="KW-0324">Glycolysis</keyword>